<gene>
    <name evidence="7" type="ORF">MIMGU_mgv1a026091mg</name>
</gene>
<dbReference type="GO" id="GO:0008017">
    <property type="term" value="F:microtubule binding"/>
    <property type="evidence" value="ECO:0000318"/>
    <property type="project" value="GO_Central"/>
</dbReference>
<dbReference type="STRING" id="4155.A0A022QAB4"/>
<feature type="domain" description="Dynamin-type G" evidence="6">
    <location>
        <begin position="111"/>
        <end position="351"/>
    </location>
</feature>
<feature type="non-terminal residue" evidence="7">
    <location>
        <position position="351"/>
    </location>
</feature>
<name>A0A022QAB4_ERYGU</name>
<dbReference type="Gene3D" id="3.40.50.300">
    <property type="entry name" value="P-loop containing nucleotide triphosphate hydrolases"/>
    <property type="match status" value="2"/>
</dbReference>
<dbReference type="PANTHER" id="PTHR11566:SF173">
    <property type="entry name" value="DYNAMIN-RELATED PROTEIN 4C"/>
    <property type="match status" value="1"/>
</dbReference>
<evidence type="ECO:0000256" key="3">
    <source>
        <dbReference type="ARBA" id="ARBA00022737"/>
    </source>
</evidence>
<dbReference type="InterPro" id="IPR027417">
    <property type="entry name" value="P-loop_NTPase"/>
</dbReference>
<dbReference type="InterPro" id="IPR011990">
    <property type="entry name" value="TPR-like_helical_dom_sf"/>
</dbReference>
<dbReference type="PRINTS" id="PR00195">
    <property type="entry name" value="DYNAMIN"/>
</dbReference>
<sequence>MDSGAMTKGNAAFAAGNYSDAVRHFTDGINSSPNNHVLYSNRSAAYAGLNRFSEAISDAQKTVELRPVWSKGYSRLAAAHMGRHNYDDAVSSYKRGLLIDPSNEALISGKASSSPTIVVVGDQSSGKSSVLESLAGISLPRGQGICTRVPLIMRLQNHPNPNPEIFLEFNGKTVPTDEENISDAISLATEEIAGKGKGISNKPLTLVVKKNGVPDLTMVDLPGITRVPVHGQPDDIYEQISKIIMEFITPEESIILNVLSAGIDFSTCESIRMSQKVDKTGQRTLAVSYEEARAEEARLFDTHRHLSKINKSIVGIPVLAERLVKIQATIIVKCLPGIVTKINEKLTANVE</sequence>
<dbReference type="EMBL" id="KI632162">
    <property type="protein sequence ID" value="EYU23435.1"/>
    <property type="molecule type" value="Genomic_DNA"/>
</dbReference>
<dbReference type="GO" id="GO:0003924">
    <property type="term" value="F:GTPase activity"/>
    <property type="evidence" value="ECO:0000318"/>
    <property type="project" value="GO_Central"/>
</dbReference>
<dbReference type="InterPro" id="IPR022812">
    <property type="entry name" value="Dynamin"/>
</dbReference>
<keyword evidence="2" id="KW-0963">Cytoplasm</keyword>
<evidence type="ECO:0000256" key="1">
    <source>
        <dbReference type="ARBA" id="ARBA00004496"/>
    </source>
</evidence>
<dbReference type="SUPFAM" id="SSF52540">
    <property type="entry name" value="P-loop containing nucleoside triphosphate hydrolases"/>
    <property type="match status" value="1"/>
</dbReference>
<dbReference type="GO" id="GO:0005874">
    <property type="term" value="C:microtubule"/>
    <property type="evidence" value="ECO:0000318"/>
    <property type="project" value="GO_Central"/>
</dbReference>
<evidence type="ECO:0000256" key="2">
    <source>
        <dbReference type="ARBA" id="ARBA00022490"/>
    </source>
</evidence>
<dbReference type="Gene3D" id="1.25.40.10">
    <property type="entry name" value="Tetratricopeptide repeat domain"/>
    <property type="match status" value="1"/>
</dbReference>
<dbReference type="AlphaFoldDB" id="A0A022QAB4"/>
<dbReference type="GO" id="GO:0005525">
    <property type="term" value="F:GTP binding"/>
    <property type="evidence" value="ECO:0007669"/>
    <property type="project" value="InterPro"/>
</dbReference>
<dbReference type="CDD" id="cd08771">
    <property type="entry name" value="DLP_1"/>
    <property type="match status" value="1"/>
</dbReference>
<comment type="subcellular location">
    <subcellularLocation>
        <location evidence="1">Cytoplasm</location>
    </subcellularLocation>
</comment>
<dbReference type="InterPro" id="IPR001401">
    <property type="entry name" value="Dynamin_GTPase"/>
</dbReference>
<organism evidence="7 8">
    <name type="scientific">Erythranthe guttata</name>
    <name type="common">Yellow monkey flower</name>
    <name type="synonym">Mimulus guttatus</name>
    <dbReference type="NCBI Taxonomy" id="4155"/>
    <lineage>
        <taxon>Eukaryota</taxon>
        <taxon>Viridiplantae</taxon>
        <taxon>Streptophyta</taxon>
        <taxon>Embryophyta</taxon>
        <taxon>Tracheophyta</taxon>
        <taxon>Spermatophyta</taxon>
        <taxon>Magnoliopsida</taxon>
        <taxon>eudicotyledons</taxon>
        <taxon>Gunneridae</taxon>
        <taxon>Pentapetalae</taxon>
        <taxon>asterids</taxon>
        <taxon>lamiids</taxon>
        <taxon>Lamiales</taxon>
        <taxon>Phrymaceae</taxon>
        <taxon>Erythranthe</taxon>
    </lineage>
</organism>
<dbReference type="SMART" id="SM00028">
    <property type="entry name" value="TPR"/>
    <property type="match status" value="3"/>
</dbReference>
<protein>
    <recommendedName>
        <fullName evidence="6">Dynamin-type G domain-containing protein</fullName>
    </recommendedName>
</protein>
<evidence type="ECO:0000256" key="4">
    <source>
        <dbReference type="ARBA" id="ARBA00022803"/>
    </source>
</evidence>
<evidence type="ECO:0000313" key="7">
    <source>
        <dbReference type="EMBL" id="EYU23435.1"/>
    </source>
</evidence>
<dbReference type="SMART" id="SM00053">
    <property type="entry name" value="DYNc"/>
    <property type="match status" value="1"/>
</dbReference>
<dbReference type="InterPro" id="IPR045063">
    <property type="entry name" value="Dynamin_N"/>
</dbReference>
<evidence type="ECO:0000313" key="8">
    <source>
        <dbReference type="Proteomes" id="UP000030748"/>
    </source>
</evidence>
<dbReference type="PANTHER" id="PTHR11566">
    <property type="entry name" value="DYNAMIN"/>
    <property type="match status" value="1"/>
</dbReference>
<dbReference type="Pfam" id="PF00350">
    <property type="entry name" value="Dynamin_N"/>
    <property type="match status" value="1"/>
</dbReference>
<dbReference type="FunFam" id="1.25.40.10:FF:000020">
    <property type="entry name" value="Stress-induced phosphoprotein 1"/>
    <property type="match status" value="1"/>
</dbReference>
<dbReference type="PROSITE" id="PS51718">
    <property type="entry name" value="G_DYNAMIN_2"/>
    <property type="match status" value="1"/>
</dbReference>
<dbReference type="PROSITE" id="PS50005">
    <property type="entry name" value="TPR"/>
    <property type="match status" value="1"/>
</dbReference>
<evidence type="ECO:0000259" key="6">
    <source>
        <dbReference type="PROSITE" id="PS51718"/>
    </source>
</evidence>
<accession>A0A022QAB4</accession>
<dbReference type="Proteomes" id="UP000030748">
    <property type="component" value="Unassembled WGS sequence"/>
</dbReference>
<dbReference type="GO" id="GO:0005737">
    <property type="term" value="C:cytoplasm"/>
    <property type="evidence" value="ECO:0000318"/>
    <property type="project" value="GO_Central"/>
</dbReference>
<dbReference type="GO" id="GO:0016020">
    <property type="term" value="C:membrane"/>
    <property type="evidence" value="ECO:0000318"/>
    <property type="project" value="GO_Central"/>
</dbReference>
<evidence type="ECO:0000256" key="5">
    <source>
        <dbReference type="PROSITE-ProRule" id="PRU00339"/>
    </source>
</evidence>
<dbReference type="InterPro" id="IPR030381">
    <property type="entry name" value="G_DYNAMIN_dom"/>
</dbReference>
<dbReference type="SUPFAM" id="SSF48452">
    <property type="entry name" value="TPR-like"/>
    <property type="match status" value="1"/>
</dbReference>
<reference evidence="7 8" key="1">
    <citation type="journal article" date="2013" name="Proc. Natl. Acad. Sci. U.S.A.">
        <title>Fine-scale variation in meiotic recombination in Mimulus inferred from population shotgun sequencing.</title>
        <authorList>
            <person name="Hellsten U."/>
            <person name="Wright K.M."/>
            <person name="Jenkins J."/>
            <person name="Shu S."/>
            <person name="Yuan Y."/>
            <person name="Wessler S.R."/>
            <person name="Schmutz J."/>
            <person name="Willis J.H."/>
            <person name="Rokhsar D.S."/>
        </authorList>
    </citation>
    <scope>NUCLEOTIDE SEQUENCE [LARGE SCALE GENOMIC DNA]</scope>
    <source>
        <strain evidence="8">cv. DUN x IM62</strain>
    </source>
</reference>
<dbReference type="InterPro" id="IPR019734">
    <property type="entry name" value="TPR_rpt"/>
</dbReference>
<keyword evidence="3" id="KW-0677">Repeat</keyword>
<proteinExistence type="predicted"/>
<feature type="repeat" description="TPR" evidence="5">
    <location>
        <begin position="70"/>
        <end position="103"/>
    </location>
</feature>
<keyword evidence="4 5" id="KW-0802">TPR repeat</keyword>
<keyword evidence="8" id="KW-1185">Reference proteome</keyword>